<dbReference type="InterPro" id="IPR038441">
    <property type="entry name" value="THAP_Znf_sf"/>
</dbReference>
<feature type="domain" description="THAP-type" evidence="9">
    <location>
        <begin position="1"/>
        <end position="88"/>
    </location>
</feature>
<evidence type="ECO:0000313" key="10">
    <source>
        <dbReference type="EMBL" id="AEO35729.1"/>
    </source>
</evidence>
<keyword evidence="5 6" id="KW-0238">DNA-binding</keyword>
<dbReference type="SUPFAM" id="SSF57716">
    <property type="entry name" value="Glucocorticoid receptor-like (DNA-binding domain)"/>
    <property type="match status" value="1"/>
</dbReference>
<feature type="region of interest" description="Disordered" evidence="8">
    <location>
        <begin position="92"/>
        <end position="120"/>
    </location>
</feature>
<dbReference type="AlphaFoldDB" id="G3MQG1"/>
<evidence type="ECO:0000256" key="6">
    <source>
        <dbReference type="PROSITE-ProRule" id="PRU00309"/>
    </source>
</evidence>
<keyword evidence="3 6" id="KW-0863">Zinc-finger</keyword>
<reference evidence="10" key="1">
    <citation type="journal article" date="2011" name="PLoS ONE">
        <title>A deep insight into the sialotranscriptome of the gulf coast tick, Amblyomma maculatum.</title>
        <authorList>
            <person name="Karim S."/>
            <person name="Singh P."/>
            <person name="Ribeiro J.M."/>
        </authorList>
    </citation>
    <scope>NUCLEOTIDE SEQUENCE</scope>
    <source>
        <tissue evidence="10">Salivary gland</tissue>
    </source>
</reference>
<dbReference type="GO" id="GO:0008270">
    <property type="term" value="F:zinc ion binding"/>
    <property type="evidence" value="ECO:0007669"/>
    <property type="project" value="UniProtKB-KW"/>
</dbReference>
<accession>G3MQG1</accession>
<dbReference type="SMART" id="SM00692">
    <property type="entry name" value="DM3"/>
    <property type="match status" value="1"/>
</dbReference>
<evidence type="ECO:0000256" key="5">
    <source>
        <dbReference type="ARBA" id="ARBA00023125"/>
    </source>
</evidence>
<dbReference type="GO" id="GO:0003677">
    <property type="term" value="F:DNA binding"/>
    <property type="evidence" value="ECO:0007669"/>
    <property type="project" value="UniProtKB-UniRule"/>
</dbReference>
<feature type="coiled-coil region" evidence="7">
    <location>
        <begin position="231"/>
        <end position="258"/>
    </location>
</feature>
<dbReference type="Pfam" id="PF13359">
    <property type="entry name" value="DDE_Tnp_4"/>
    <property type="match status" value="1"/>
</dbReference>
<evidence type="ECO:0000259" key="9">
    <source>
        <dbReference type="PROSITE" id="PS50950"/>
    </source>
</evidence>
<dbReference type="Pfam" id="PF13613">
    <property type="entry name" value="HTH_Tnp_4"/>
    <property type="match status" value="1"/>
</dbReference>
<keyword evidence="7" id="KW-0175">Coiled coil</keyword>
<evidence type="ECO:0000256" key="3">
    <source>
        <dbReference type="ARBA" id="ARBA00022771"/>
    </source>
</evidence>
<sequence>MPTCCCVPFCSQRTVVDAHGNKVSFLSFPSNPALRKKWIVAIRRDVGKDFTILHHTKVCSKHFTDDDFYPRYASGMKRLKENAVPSLFSFPTNAAKKQRNPPKERHTVTSATHLDEQEEQDVPDHIFQCDTASQNDPDEALESSGAHSTDTLSASNTENCMLQHRSTVCNFDCLGQRKAEVYEKTIKELELQLSSVKGELRSSKKKMLVLKCSCSRLRNKKKELKLVKETLFRVSRELELAKERLQELEKKIGKQFSVQRFMHNDDDMRFYTGLPSYAMFKTILEFLNPGDNGENIRMWSAQQSQPAQQSTPSRMGRPKSLTVENEFFLFLVRLRLGLFEKDLADRFCISIATVSRICITWTSYSFLHLTRMPLWLSKREVQEEMPSVFRAKHGSTRIILDATEIRCQSASSLALQSATFSTYKSTNTFKGLIGISPDGTVTFVSNLFPGSISDKECVRQSGFLTLPFDQGDVVMADKGFRINDLLADIGVGLNTPPFLTRNQFNEEEVQETQEIASLRIHVERRIQRIKNFHIFDRPIPLSLGPVIKEMWVVCTLLTNFQAALVRDADEPENGHPVMCSEADA</sequence>
<evidence type="ECO:0000256" key="1">
    <source>
        <dbReference type="ARBA" id="ARBA00001968"/>
    </source>
</evidence>
<dbReference type="PANTHER" id="PTHR23080">
    <property type="entry name" value="THAP DOMAIN PROTEIN"/>
    <property type="match status" value="1"/>
</dbReference>
<evidence type="ECO:0000256" key="4">
    <source>
        <dbReference type="ARBA" id="ARBA00022833"/>
    </source>
</evidence>
<protein>
    <recommendedName>
        <fullName evidence="9">THAP-type domain-containing protein</fullName>
    </recommendedName>
</protein>
<feature type="coiled-coil region" evidence="7">
    <location>
        <begin position="179"/>
        <end position="206"/>
    </location>
</feature>
<keyword evidence="2" id="KW-0479">Metal-binding</keyword>
<dbReference type="SMART" id="SM00980">
    <property type="entry name" value="THAP"/>
    <property type="match status" value="1"/>
</dbReference>
<evidence type="ECO:0000256" key="8">
    <source>
        <dbReference type="SAM" id="MobiDB-lite"/>
    </source>
</evidence>
<organism evidence="10">
    <name type="scientific">Amblyomma maculatum</name>
    <name type="common">Gulf Coast tick</name>
    <dbReference type="NCBI Taxonomy" id="34609"/>
    <lineage>
        <taxon>Eukaryota</taxon>
        <taxon>Metazoa</taxon>
        <taxon>Ecdysozoa</taxon>
        <taxon>Arthropoda</taxon>
        <taxon>Chelicerata</taxon>
        <taxon>Arachnida</taxon>
        <taxon>Acari</taxon>
        <taxon>Parasitiformes</taxon>
        <taxon>Ixodida</taxon>
        <taxon>Ixodoidea</taxon>
        <taxon>Ixodidae</taxon>
        <taxon>Amblyomminae</taxon>
        <taxon>Amblyomma</taxon>
    </lineage>
</organism>
<dbReference type="InterPro" id="IPR006612">
    <property type="entry name" value="THAP_Znf"/>
</dbReference>
<dbReference type="Pfam" id="PF05485">
    <property type="entry name" value="THAP"/>
    <property type="match status" value="1"/>
</dbReference>
<evidence type="ECO:0000256" key="2">
    <source>
        <dbReference type="ARBA" id="ARBA00022723"/>
    </source>
</evidence>
<dbReference type="EMBL" id="JO844112">
    <property type="protein sequence ID" value="AEO35729.1"/>
    <property type="molecule type" value="mRNA"/>
</dbReference>
<name>G3MQG1_AMBMU</name>
<dbReference type="InterPro" id="IPR027805">
    <property type="entry name" value="Transposase_HTH_dom"/>
</dbReference>
<feature type="region of interest" description="Disordered" evidence="8">
    <location>
        <begin position="133"/>
        <end position="152"/>
    </location>
</feature>
<proteinExistence type="evidence at transcript level"/>
<dbReference type="PROSITE" id="PS50950">
    <property type="entry name" value="ZF_THAP"/>
    <property type="match status" value="1"/>
</dbReference>
<dbReference type="Gene3D" id="6.20.210.20">
    <property type="entry name" value="THAP domain"/>
    <property type="match status" value="1"/>
</dbReference>
<evidence type="ECO:0000256" key="7">
    <source>
        <dbReference type="SAM" id="Coils"/>
    </source>
</evidence>
<comment type="cofactor">
    <cofactor evidence="1">
        <name>a divalent metal cation</name>
        <dbReference type="ChEBI" id="CHEBI:60240"/>
    </cofactor>
</comment>
<keyword evidence="4" id="KW-0862">Zinc</keyword>
<dbReference type="InterPro" id="IPR027806">
    <property type="entry name" value="HARBI1_dom"/>
</dbReference>